<dbReference type="GO" id="GO:0003676">
    <property type="term" value="F:nucleic acid binding"/>
    <property type="evidence" value="ECO:0007669"/>
    <property type="project" value="InterPro"/>
</dbReference>
<protein>
    <recommendedName>
        <fullName evidence="3">Methyltransferase small domain-containing protein</fullName>
    </recommendedName>
</protein>
<dbReference type="Gene3D" id="3.40.50.150">
    <property type="entry name" value="Vaccinia Virus protein VP39"/>
    <property type="match status" value="2"/>
</dbReference>
<dbReference type="RefSeq" id="WP_052096519.1">
    <property type="nucleotide sequence ID" value="NZ_FZNG01000054.1"/>
</dbReference>
<dbReference type="PANTHER" id="PTHR47739:SF1">
    <property type="entry name" value="TRNA1(VAL) (ADENINE(37)-N6)-METHYLTRANSFERASE"/>
    <property type="match status" value="1"/>
</dbReference>
<dbReference type="InterPro" id="IPR002052">
    <property type="entry name" value="DNA_methylase_N6_adenine_CS"/>
</dbReference>
<evidence type="ECO:0000313" key="1">
    <source>
        <dbReference type="EMBL" id="TLD82796.1"/>
    </source>
</evidence>
<evidence type="ECO:0008006" key="3">
    <source>
        <dbReference type="Google" id="ProtNLM"/>
    </source>
</evidence>
<dbReference type="OrthoDB" id="5354196at2"/>
<dbReference type="CDD" id="cd02440">
    <property type="entry name" value="AdoMet_MTases"/>
    <property type="match status" value="1"/>
</dbReference>
<reference evidence="1 2" key="1">
    <citation type="journal article" date="2014" name="Genome Announc.">
        <title>Draft genome sequences of eight enterohepatic helicobacter species isolated from both laboratory and wild rodents.</title>
        <authorList>
            <person name="Sheh A."/>
            <person name="Shen Z."/>
            <person name="Fox J.G."/>
        </authorList>
    </citation>
    <scope>NUCLEOTIDE SEQUENCE [LARGE SCALE GENOMIC DNA]</scope>
    <source>
        <strain evidence="1 2">ATCC 700114</strain>
    </source>
</reference>
<dbReference type="EMBL" id="JRPL02000015">
    <property type="protein sequence ID" value="TLD82796.1"/>
    <property type="molecule type" value="Genomic_DNA"/>
</dbReference>
<dbReference type="AlphaFoldDB" id="A0A4U8SA22"/>
<dbReference type="PANTHER" id="PTHR47739">
    <property type="entry name" value="TRNA1(VAL) (ADENINE(37)-N6)-METHYLTRANSFERASE"/>
    <property type="match status" value="1"/>
</dbReference>
<dbReference type="Proteomes" id="UP000029878">
    <property type="component" value="Unassembled WGS sequence"/>
</dbReference>
<dbReference type="GO" id="GO:0008168">
    <property type="term" value="F:methyltransferase activity"/>
    <property type="evidence" value="ECO:0007669"/>
    <property type="project" value="InterPro"/>
</dbReference>
<proteinExistence type="predicted"/>
<dbReference type="GO" id="GO:0032259">
    <property type="term" value="P:methylation"/>
    <property type="evidence" value="ECO:0007669"/>
    <property type="project" value="InterPro"/>
</dbReference>
<organism evidence="1 2">
    <name type="scientific">Helicobacter trogontum</name>
    <dbReference type="NCBI Taxonomy" id="50960"/>
    <lineage>
        <taxon>Bacteria</taxon>
        <taxon>Pseudomonadati</taxon>
        <taxon>Campylobacterota</taxon>
        <taxon>Epsilonproteobacteria</taxon>
        <taxon>Campylobacterales</taxon>
        <taxon>Helicobacteraceae</taxon>
        <taxon>Helicobacter</taxon>
    </lineage>
</organism>
<sequence>MYHNAQINKELINKRRLKIYQIAEGYCYNSDSLFLWDFILPHIKPRAKILELGSGSGIIGLLCVRSKNVALYQIEKQVEYALMNAKNAQINHIDSVIIHADCNMIIQSKDILKELHANMLCNDKKLEAIFTKQQLSKVLADKNLNDLKQNTTDCKNLHSTSLYSKTCNYLNSIDSERFLSKSLTCAQIVGNALDSTQEHIESKAFLHQSQTLQHADIPSLPYFDMIVSNPPFYHTQTLQSNNPFKAQATQSHFLPFSTILKLAKKVLKPHGKLIFCYAPTMIAEILESLMAFNFGIEALRFVYPRKDKHSTLVLVYARHNSKAQTRILPPLITHNGLAQQDNTEEVISIYNAAYTQSLKVSYDDIVWEDLL</sequence>
<dbReference type="PROSITE" id="PS00092">
    <property type="entry name" value="N6_MTASE"/>
    <property type="match status" value="1"/>
</dbReference>
<name>A0A4U8SA22_9HELI</name>
<dbReference type="SUPFAM" id="SSF53335">
    <property type="entry name" value="S-adenosyl-L-methionine-dependent methyltransferases"/>
    <property type="match status" value="1"/>
</dbReference>
<accession>A0A4U8SA22</accession>
<comment type="caution">
    <text evidence="1">The sequence shown here is derived from an EMBL/GenBank/DDBJ whole genome shotgun (WGS) entry which is preliminary data.</text>
</comment>
<dbReference type="InterPro" id="IPR050210">
    <property type="entry name" value="tRNA_Adenine-N(6)_MTase"/>
</dbReference>
<gene>
    <name evidence="1" type="ORF">LS81_006840</name>
</gene>
<dbReference type="InterPro" id="IPR029063">
    <property type="entry name" value="SAM-dependent_MTases_sf"/>
</dbReference>
<evidence type="ECO:0000313" key="2">
    <source>
        <dbReference type="Proteomes" id="UP000029878"/>
    </source>
</evidence>